<dbReference type="CDD" id="cd00093">
    <property type="entry name" value="HTH_XRE"/>
    <property type="match status" value="1"/>
</dbReference>
<feature type="domain" description="HTH cro/C1-type" evidence="1">
    <location>
        <begin position="16"/>
        <end position="70"/>
    </location>
</feature>
<dbReference type="SMART" id="SM00530">
    <property type="entry name" value="HTH_XRE"/>
    <property type="match status" value="1"/>
</dbReference>
<accession>A0A4P6Q883</accession>
<protein>
    <submittedName>
        <fullName evidence="2">Helix-turn-helix protein</fullName>
    </submittedName>
</protein>
<dbReference type="Pfam" id="PF19054">
    <property type="entry name" value="DUF5753"/>
    <property type="match status" value="1"/>
</dbReference>
<dbReference type="InterPro" id="IPR010982">
    <property type="entry name" value="Lambda_DNA-bd_dom_sf"/>
</dbReference>
<dbReference type="RefSeq" id="WP_131099287.1">
    <property type="nucleotide sequence ID" value="NZ_CP036455.1"/>
</dbReference>
<dbReference type="GO" id="GO:0003677">
    <property type="term" value="F:DNA binding"/>
    <property type="evidence" value="ECO:0007669"/>
    <property type="project" value="InterPro"/>
</dbReference>
<dbReference type="PROSITE" id="PS50943">
    <property type="entry name" value="HTH_CROC1"/>
    <property type="match status" value="1"/>
</dbReference>
<dbReference type="EMBL" id="CP036455">
    <property type="protein sequence ID" value="QBI55254.1"/>
    <property type="molecule type" value="Genomic_DNA"/>
</dbReference>
<reference evidence="2 3" key="1">
    <citation type="submission" date="2019-02" db="EMBL/GenBank/DDBJ databases">
        <authorList>
            <person name="Khodamoradi S."/>
            <person name="Hahnke R.L."/>
            <person name="Kaempfer P."/>
            <person name="Schumann P."/>
            <person name="Rohde M."/>
            <person name="Steinert M."/>
            <person name="Luzhetskyy A."/>
            <person name="Wink J."/>
            <person name="Ruckert C."/>
        </authorList>
    </citation>
    <scope>NUCLEOTIDE SEQUENCE [LARGE SCALE GENOMIC DNA]</scope>
    <source>
        <strain evidence="2 3">M2</strain>
    </source>
</reference>
<keyword evidence="3" id="KW-1185">Reference proteome</keyword>
<dbReference type="OrthoDB" id="3458445at2"/>
<name>A0A4P6Q883_9ACTN</name>
<dbReference type="InterPro" id="IPR001387">
    <property type="entry name" value="Cro/C1-type_HTH"/>
</dbReference>
<proteinExistence type="predicted"/>
<evidence type="ECO:0000313" key="2">
    <source>
        <dbReference type="EMBL" id="QBI55254.1"/>
    </source>
</evidence>
<dbReference type="KEGG" id="strr:EKD16_17430"/>
<gene>
    <name evidence="2" type="ORF">EKD16_17430</name>
</gene>
<dbReference type="AlphaFoldDB" id="A0A4P6Q883"/>
<organism evidence="2 3">
    <name type="scientific">Streptomonospora litoralis</name>
    <dbReference type="NCBI Taxonomy" id="2498135"/>
    <lineage>
        <taxon>Bacteria</taxon>
        <taxon>Bacillati</taxon>
        <taxon>Actinomycetota</taxon>
        <taxon>Actinomycetes</taxon>
        <taxon>Streptosporangiales</taxon>
        <taxon>Nocardiopsidaceae</taxon>
        <taxon>Streptomonospora</taxon>
    </lineage>
</organism>
<dbReference type="Proteomes" id="UP000292235">
    <property type="component" value="Chromosome"/>
</dbReference>
<evidence type="ECO:0000313" key="3">
    <source>
        <dbReference type="Proteomes" id="UP000292235"/>
    </source>
</evidence>
<dbReference type="Pfam" id="PF13560">
    <property type="entry name" value="HTH_31"/>
    <property type="match status" value="1"/>
</dbReference>
<sequence length="281" mass="30862">MPRKPTVRARGLGAELKELRLQSGLTTREAGDRAGWSHTMISRIEIGKRGVTTEEIATLLAIYQVKGDDRDRLIELAREAHRPGWWESSESSLPSQLAALISFESQATAITDVALILVPGLLQTSGYTRAVMAATGIEKNVAETRVAARLGRQAILKGEDGPSLQAFIDEAVLRRPLGGGEVMTNQLDHLVESSKDPRVCIRVLPQTSAGHIALNGPFTVLEFKKAQPLVHLEHRRSSLFLDEPRDIDAFRADVATLTETALDPAESVDLMTEIAQNYRRQ</sequence>
<dbReference type="SUPFAM" id="SSF47413">
    <property type="entry name" value="lambda repressor-like DNA-binding domains"/>
    <property type="match status" value="1"/>
</dbReference>
<evidence type="ECO:0000259" key="1">
    <source>
        <dbReference type="PROSITE" id="PS50943"/>
    </source>
</evidence>
<dbReference type="Gene3D" id="1.10.260.40">
    <property type="entry name" value="lambda repressor-like DNA-binding domains"/>
    <property type="match status" value="1"/>
</dbReference>
<dbReference type="InterPro" id="IPR043917">
    <property type="entry name" value="DUF5753"/>
</dbReference>